<sequence length="87" mass="10169">MEGRKAGERLAMMEQHLEERRRHHHDHHHHHSHSPNDQTILRNFSHESPAAAENWQIAIQTAAILAPRRAWVEVTEMAKVKIQALIH</sequence>
<gene>
    <name evidence="2" type="ORF">E2C01_101354</name>
</gene>
<keyword evidence="3" id="KW-1185">Reference proteome</keyword>
<feature type="region of interest" description="Disordered" evidence="1">
    <location>
        <begin position="1"/>
        <end position="40"/>
    </location>
</feature>
<dbReference type="AlphaFoldDB" id="A0A5B7KAH5"/>
<evidence type="ECO:0000313" key="3">
    <source>
        <dbReference type="Proteomes" id="UP000324222"/>
    </source>
</evidence>
<protein>
    <submittedName>
        <fullName evidence="2">Uncharacterized protein</fullName>
    </submittedName>
</protein>
<proteinExistence type="predicted"/>
<dbReference type="Proteomes" id="UP000324222">
    <property type="component" value="Unassembled WGS sequence"/>
</dbReference>
<comment type="caution">
    <text evidence="2">The sequence shown here is derived from an EMBL/GenBank/DDBJ whole genome shotgun (WGS) entry which is preliminary data.</text>
</comment>
<dbReference type="EMBL" id="VSRR010146835">
    <property type="protein sequence ID" value="MPD05603.1"/>
    <property type="molecule type" value="Genomic_DNA"/>
</dbReference>
<evidence type="ECO:0000256" key="1">
    <source>
        <dbReference type="SAM" id="MobiDB-lite"/>
    </source>
</evidence>
<feature type="compositionally biased region" description="Basic residues" evidence="1">
    <location>
        <begin position="21"/>
        <end position="33"/>
    </location>
</feature>
<reference evidence="2 3" key="1">
    <citation type="submission" date="2019-05" db="EMBL/GenBank/DDBJ databases">
        <title>Another draft genome of Portunus trituberculatus and its Hox gene families provides insights of decapod evolution.</title>
        <authorList>
            <person name="Jeong J.-H."/>
            <person name="Song I."/>
            <person name="Kim S."/>
            <person name="Choi T."/>
            <person name="Kim D."/>
            <person name="Ryu S."/>
            <person name="Kim W."/>
        </authorList>
    </citation>
    <scope>NUCLEOTIDE SEQUENCE [LARGE SCALE GENOMIC DNA]</scope>
    <source>
        <tissue evidence="2">Muscle</tissue>
    </source>
</reference>
<accession>A0A5B7KAH5</accession>
<organism evidence="2 3">
    <name type="scientific">Portunus trituberculatus</name>
    <name type="common">Swimming crab</name>
    <name type="synonym">Neptunus trituberculatus</name>
    <dbReference type="NCBI Taxonomy" id="210409"/>
    <lineage>
        <taxon>Eukaryota</taxon>
        <taxon>Metazoa</taxon>
        <taxon>Ecdysozoa</taxon>
        <taxon>Arthropoda</taxon>
        <taxon>Crustacea</taxon>
        <taxon>Multicrustacea</taxon>
        <taxon>Malacostraca</taxon>
        <taxon>Eumalacostraca</taxon>
        <taxon>Eucarida</taxon>
        <taxon>Decapoda</taxon>
        <taxon>Pleocyemata</taxon>
        <taxon>Brachyura</taxon>
        <taxon>Eubrachyura</taxon>
        <taxon>Portunoidea</taxon>
        <taxon>Portunidae</taxon>
        <taxon>Portuninae</taxon>
        <taxon>Portunus</taxon>
    </lineage>
</organism>
<name>A0A5B7KAH5_PORTR</name>
<evidence type="ECO:0000313" key="2">
    <source>
        <dbReference type="EMBL" id="MPD05603.1"/>
    </source>
</evidence>